<evidence type="ECO:0000256" key="1">
    <source>
        <dbReference type="SAM" id="Coils"/>
    </source>
</evidence>
<organism evidence="2">
    <name type="scientific">Tetraselmis sp. GSL018</name>
    <dbReference type="NCBI Taxonomy" id="582737"/>
    <lineage>
        <taxon>Eukaryota</taxon>
        <taxon>Viridiplantae</taxon>
        <taxon>Chlorophyta</taxon>
        <taxon>core chlorophytes</taxon>
        <taxon>Chlorodendrophyceae</taxon>
        <taxon>Chlorodendrales</taxon>
        <taxon>Chlorodendraceae</taxon>
        <taxon>Tetraselmis</taxon>
    </lineage>
</organism>
<evidence type="ECO:0000313" key="2">
    <source>
        <dbReference type="EMBL" id="JAC74605.1"/>
    </source>
</evidence>
<reference evidence="2" key="1">
    <citation type="submission" date="2014-05" db="EMBL/GenBank/DDBJ databases">
        <title>The transcriptome of the halophilic microalga Tetraselmis sp. GSL018 isolated from the Great Salt Lake, Utah.</title>
        <authorList>
            <person name="Jinkerson R.E."/>
            <person name="D'Adamo S."/>
            <person name="Posewitz M.C."/>
        </authorList>
    </citation>
    <scope>NUCLEOTIDE SEQUENCE</scope>
    <source>
        <strain evidence="2">GSL018</strain>
    </source>
</reference>
<feature type="non-terminal residue" evidence="2">
    <location>
        <position position="73"/>
    </location>
</feature>
<accession>A0A061RVA9</accession>
<name>A0A061RVA9_9CHLO</name>
<keyword evidence="1" id="KW-0175">Coiled coil</keyword>
<protein>
    <submittedName>
        <fullName evidence="2">Uncharacterized protein</fullName>
    </submittedName>
</protein>
<feature type="non-terminal residue" evidence="2">
    <location>
        <position position="1"/>
    </location>
</feature>
<sequence length="73" mass="8547">LPHLSNSLVCSELKEDISPLFLVFSMSQEEILQRKLRSCEKDNEFLCQARARAEQRCEELEHELALVDRMRIA</sequence>
<gene>
    <name evidence="2" type="ORF">TSPGSL018_25497</name>
</gene>
<dbReference type="AlphaFoldDB" id="A0A061RVA9"/>
<feature type="coiled-coil region" evidence="1">
    <location>
        <begin position="36"/>
        <end position="70"/>
    </location>
</feature>
<dbReference type="EMBL" id="GBEZ01011158">
    <property type="protein sequence ID" value="JAC74605.1"/>
    <property type="molecule type" value="Transcribed_RNA"/>
</dbReference>
<proteinExistence type="predicted"/>